<dbReference type="InterPro" id="IPR011701">
    <property type="entry name" value="MFS"/>
</dbReference>
<feature type="transmembrane region" description="Helical" evidence="5">
    <location>
        <begin position="360"/>
        <end position="377"/>
    </location>
</feature>
<keyword evidence="7" id="KW-1185">Reference proteome</keyword>
<feature type="transmembrane region" description="Helical" evidence="5">
    <location>
        <begin position="7"/>
        <end position="27"/>
    </location>
</feature>
<dbReference type="PANTHER" id="PTHR10924">
    <property type="entry name" value="MAJOR FACILITATOR SUPERFAMILY PROTEIN-RELATED"/>
    <property type="match status" value="1"/>
</dbReference>
<feature type="transmembrane region" description="Helical" evidence="5">
    <location>
        <begin position="458"/>
        <end position="475"/>
    </location>
</feature>
<gene>
    <name evidence="6" type="primary">MFSD7</name>
    <name evidence="6" type="ORF">HDU87_000954</name>
</gene>
<evidence type="ECO:0000256" key="5">
    <source>
        <dbReference type="SAM" id="Phobius"/>
    </source>
</evidence>
<evidence type="ECO:0000256" key="4">
    <source>
        <dbReference type="ARBA" id="ARBA00023136"/>
    </source>
</evidence>
<comment type="subcellular location">
    <subcellularLocation>
        <location evidence="1">Membrane</location>
        <topology evidence="1">Multi-pass membrane protein</topology>
    </subcellularLocation>
</comment>
<dbReference type="InterPro" id="IPR049680">
    <property type="entry name" value="FLVCR1-2_SLC49-like"/>
</dbReference>
<feature type="transmembrane region" description="Helical" evidence="5">
    <location>
        <begin position="102"/>
        <end position="124"/>
    </location>
</feature>
<dbReference type="InterPro" id="IPR036259">
    <property type="entry name" value="MFS_trans_sf"/>
</dbReference>
<organism evidence="6 7">
    <name type="scientific">Geranomyces variabilis</name>
    <dbReference type="NCBI Taxonomy" id="109894"/>
    <lineage>
        <taxon>Eukaryota</taxon>
        <taxon>Fungi</taxon>
        <taxon>Fungi incertae sedis</taxon>
        <taxon>Chytridiomycota</taxon>
        <taxon>Chytridiomycota incertae sedis</taxon>
        <taxon>Chytridiomycetes</taxon>
        <taxon>Spizellomycetales</taxon>
        <taxon>Powellomycetaceae</taxon>
        <taxon>Geranomyces</taxon>
    </lineage>
</organism>
<keyword evidence="2 5" id="KW-0812">Transmembrane</keyword>
<accession>A0AAD5TBU2</accession>
<reference evidence="6" key="1">
    <citation type="submission" date="2020-05" db="EMBL/GenBank/DDBJ databases">
        <title>Phylogenomic resolution of chytrid fungi.</title>
        <authorList>
            <person name="Stajich J.E."/>
            <person name="Amses K."/>
            <person name="Simmons R."/>
            <person name="Seto K."/>
            <person name="Myers J."/>
            <person name="Bonds A."/>
            <person name="Quandt C.A."/>
            <person name="Barry K."/>
            <person name="Liu P."/>
            <person name="Grigoriev I."/>
            <person name="Longcore J.E."/>
            <person name="James T.Y."/>
        </authorList>
    </citation>
    <scope>NUCLEOTIDE SEQUENCE</scope>
    <source>
        <strain evidence="6">JEL0379</strain>
    </source>
</reference>
<comment type="caution">
    <text evidence="6">The sequence shown here is derived from an EMBL/GenBank/DDBJ whole genome shotgun (WGS) entry which is preliminary data.</text>
</comment>
<feature type="transmembrane region" description="Helical" evidence="5">
    <location>
        <begin position="145"/>
        <end position="166"/>
    </location>
</feature>
<feature type="transmembrane region" description="Helical" evidence="5">
    <location>
        <begin position="383"/>
        <end position="402"/>
    </location>
</feature>
<dbReference type="Pfam" id="PF07690">
    <property type="entry name" value="MFS_1"/>
    <property type="match status" value="1"/>
</dbReference>
<evidence type="ECO:0000256" key="3">
    <source>
        <dbReference type="ARBA" id="ARBA00022989"/>
    </source>
</evidence>
<dbReference type="SUPFAM" id="SSF103473">
    <property type="entry name" value="MFS general substrate transporter"/>
    <property type="match status" value="1"/>
</dbReference>
<feature type="transmembrane region" description="Helical" evidence="5">
    <location>
        <begin position="77"/>
        <end position="96"/>
    </location>
</feature>
<dbReference type="Proteomes" id="UP001212152">
    <property type="component" value="Unassembled WGS sequence"/>
</dbReference>
<dbReference type="Gene3D" id="1.20.1250.20">
    <property type="entry name" value="MFS general substrate transporter like domains"/>
    <property type="match status" value="2"/>
</dbReference>
<feature type="transmembrane region" description="Helical" evidence="5">
    <location>
        <begin position="172"/>
        <end position="195"/>
    </location>
</feature>
<dbReference type="PANTHER" id="PTHR10924:SF6">
    <property type="entry name" value="SOLUTE CARRIER FAMILY 49 MEMBER A3"/>
    <property type="match status" value="1"/>
</dbReference>
<protein>
    <submittedName>
        <fullName evidence="6">Major facilitator super domain-containing protein 7</fullName>
    </submittedName>
</protein>
<name>A0AAD5TBU2_9FUNG</name>
<feature type="transmembrane region" description="Helical" evidence="5">
    <location>
        <begin position="266"/>
        <end position="290"/>
    </location>
</feature>
<evidence type="ECO:0000313" key="7">
    <source>
        <dbReference type="Proteomes" id="UP001212152"/>
    </source>
</evidence>
<keyword evidence="4 5" id="KW-0472">Membrane</keyword>
<proteinExistence type="predicted"/>
<evidence type="ECO:0000313" key="6">
    <source>
        <dbReference type="EMBL" id="KAJ3168709.1"/>
    </source>
</evidence>
<dbReference type="EMBL" id="JADGJQ010000117">
    <property type="protein sequence ID" value="KAJ3168709.1"/>
    <property type="molecule type" value="Genomic_DNA"/>
</dbReference>
<evidence type="ECO:0000256" key="2">
    <source>
        <dbReference type="ARBA" id="ARBA00022692"/>
    </source>
</evidence>
<dbReference type="AlphaFoldDB" id="A0AAD5TBU2"/>
<keyword evidence="3 5" id="KW-1133">Transmembrane helix</keyword>
<evidence type="ECO:0000256" key="1">
    <source>
        <dbReference type="ARBA" id="ARBA00004141"/>
    </source>
</evidence>
<dbReference type="GO" id="GO:0022857">
    <property type="term" value="F:transmembrane transporter activity"/>
    <property type="evidence" value="ECO:0007669"/>
    <property type="project" value="InterPro"/>
</dbReference>
<feature type="transmembrane region" description="Helical" evidence="5">
    <location>
        <begin position="47"/>
        <end position="70"/>
    </location>
</feature>
<sequence>MSGEKIAIRWPYVVTYAVLNLSNAWMWSTYAGVSPTSALYYNINESAITWFSLIFMALYVPVTIASSYVLDEHGLRAGLLLGAALNGAGAVIRYLSCFISGTAGRFTVAFTGQVLCAIAQPFILNAPPKIANQYFGPSERTLADAVMNLANPIGAALALVVTPGIVNKNPDNLPTAILIAMIVSLVPIPLAPFVFRKNNWQPSRRESSAMPVVEETGKGANASVSGTDVVTAGTTAHQGSGSMNLVAPAIVPFRVACRNLARNKNYLILASSFGLAIGIFNTFVSEISFITEEVGYSEDEAGYLGFGAIICGIFGSLVAAIVLDRAENFKMFRQPPESSEGGRPAAAAAAKHRTSPHATVFKYAYAYAFVAMVAFAICTRRDIFPALLVWSCVFGFGAFAVLPTSLELAVEVTYDDAGEAIGTGGMWSAGQLCGLVMSVATDAIRNGVGKDNIGGHEVWIMPICAVVGVALAWSFQPQMKRVNAERSAVNVNDVSEGRASSTALECIG</sequence>
<feature type="transmembrane region" description="Helical" evidence="5">
    <location>
        <begin position="302"/>
        <end position="323"/>
    </location>
</feature>
<dbReference type="GO" id="GO:0016020">
    <property type="term" value="C:membrane"/>
    <property type="evidence" value="ECO:0007669"/>
    <property type="project" value="UniProtKB-SubCell"/>
</dbReference>